<feature type="transmembrane region" description="Helical" evidence="2">
    <location>
        <begin position="47"/>
        <end position="67"/>
    </location>
</feature>
<dbReference type="EMBL" id="JBGBPQ010000005">
    <property type="protein sequence ID" value="KAL1524254.1"/>
    <property type="molecule type" value="Genomic_DNA"/>
</dbReference>
<feature type="transmembrane region" description="Helical" evidence="2">
    <location>
        <begin position="125"/>
        <end position="145"/>
    </location>
</feature>
<dbReference type="AlphaFoldDB" id="A0AB34JRM2"/>
<protein>
    <submittedName>
        <fullName evidence="3">Uncharacterized protein</fullName>
    </submittedName>
</protein>
<evidence type="ECO:0000256" key="2">
    <source>
        <dbReference type="SAM" id="Phobius"/>
    </source>
</evidence>
<sequence length="370" mass="41215">MLYADKQALETDLKACFPPITSVSLLAIRERELNLYSNNFRNIGTRAALIAGFAYSGCLVTGDLVGVDAERAVYIFITTGAMSLNVCALFASVTCCMFGPGLALRGPDGSMDQAVEGLALEYRTALIIFFSGLVLFYLSATIFVLLEDFTWGEAIILCLMLLYFARANLTACKRIYKKFRLTAEMAVAGSFAADGTTGGVVPVKSADVLELERLSANKRLLQWPRRQYLWMRVFWDEFLGISVALQQQRYENTRLGDETQEKRYNYKIHNILRHLELPSHITHHTPRVDPVLSSVHASSSDYYGSSSTLDRDRVYPISKSKTPHKKSWRTSEEKLSLPASTCNELELSAMAPHEHLKCGALSPPNSEGSQ</sequence>
<dbReference type="Proteomes" id="UP001515480">
    <property type="component" value="Unassembled WGS sequence"/>
</dbReference>
<comment type="caution">
    <text evidence="3">The sequence shown here is derived from an EMBL/GenBank/DDBJ whole genome shotgun (WGS) entry which is preliminary data.</text>
</comment>
<keyword evidence="2" id="KW-0812">Transmembrane</keyword>
<feature type="transmembrane region" description="Helical" evidence="2">
    <location>
        <begin position="73"/>
        <end position="104"/>
    </location>
</feature>
<accession>A0AB34JRM2</accession>
<reference evidence="3 4" key="1">
    <citation type="journal article" date="2024" name="Science">
        <title>Giant polyketide synthase enzymes in the biosynthesis of giant marine polyether toxins.</title>
        <authorList>
            <person name="Fallon T.R."/>
            <person name="Shende V.V."/>
            <person name="Wierzbicki I.H."/>
            <person name="Pendleton A.L."/>
            <person name="Watervoot N.F."/>
            <person name="Auber R.P."/>
            <person name="Gonzalez D.J."/>
            <person name="Wisecaver J.H."/>
            <person name="Moore B.S."/>
        </authorList>
    </citation>
    <scope>NUCLEOTIDE SEQUENCE [LARGE SCALE GENOMIC DNA]</scope>
    <source>
        <strain evidence="3 4">12B1</strain>
    </source>
</reference>
<keyword evidence="2" id="KW-1133">Transmembrane helix</keyword>
<evidence type="ECO:0000256" key="1">
    <source>
        <dbReference type="SAM" id="MobiDB-lite"/>
    </source>
</evidence>
<evidence type="ECO:0000313" key="3">
    <source>
        <dbReference type="EMBL" id="KAL1524254.1"/>
    </source>
</evidence>
<organism evidence="3 4">
    <name type="scientific">Prymnesium parvum</name>
    <name type="common">Toxic golden alga</name>
    <dbReference type="NCBI Taxonomy" id="97485"/>
    <lineage>
        <taxon>Eukaryota</taxon>
        <taxon>Haptista</taxon>
        <taxon>Haptophyta</taxon>
        <taxon>Prymnesiophyceae</taxon>
        <taxon>Prymnesiales</taxon>
        <taxon>Prymnesiaceae</taxon>
        <taxon>Prymnesium</taxon>
    </lineage>
</organism>
<keyword evidence="2" id="KW-0472">Membrane</keyword>
<gene>
    <name evidence="3" type="ORF">AB1Y20_019158</name>
</gene>
<proteinExistence type="predicted"/>
<name>A0AB34JRM2_PRYPA</name>
<feature type="transmembrane region" description="Helical" evidence="2">
    <location>
        <begin position="151"/>
        <end position="169"/>
    </location>
</feature>
<evidence type="ECO:0000313" key="4">
    <source>
        <dbReference type="Proteomes" id="UP001515480"/>
    </source>
</evidence>
<feature type="region of interest" description="Disordered" evidence="1">
    <location>
        <begin position="314"/>
        <end position="334"/>
    </location>
</feature>
<keyword evidence="4" id="KW-1185">Reference proteome</keyword>